<dbReference type="Proteomes" id="UP000674938">
    <property type="component" value="Unassembled WGS sequence"/>
</dbReference>
<evidence type="ECO:0000256" key="1">
    <source>
        <dbReference type="SAM" id="MobiDB-lite"/>
    </source>
</evidence>
<gene>
    <name evidence="2" type="ORF">I6N95_04695</name>
</gene>
<comment type="caution">
    <text evidence="2">The sequence shown here is derived from an EMBL/GenBank/DDBJ whole genome shotgun (WGS) entry which is preliminary data.</text>
</comment>
<name>A0A940P9B1_9ENTE</name>
<evidence type="ECO:0000313" key="2">
    <source>
        <dbReference type="EMBL" id="MBP1040307.1"/>
    </source>
</evidence>
<keyword evidence="3" id="KW-1185">Reference proteome</keyword>
<dbReference type="RefSeq" id="WP_209525199.1">
    <property type="nucleotide sequence ID" value="NZ_JAEEGA010000002.1"/>
</dbReference>
<dbReference type="EMBL" id="JAEEGA010000002">
    <property type="protein sequence ID" value="MBP1040307.1"/>
    <property type="molecule type" value="Genomic_DNA"/>
</dbReference>
<feature type="region of interest" description="Disordered" evidence="1">
    <location>
        <begin position="1"/>
        <end position="23"/>
    </location>
</feature>
<reference evidence="2" key="1">
    <citation type="submission" date="2020-12" db="EMBL/GenBank/DDBJ databases">
        <title>Vagococcus allomyrinae sp. nov. and Enterococcus lavae sp. nov., isolated from the larvae of Allomyrina dichotoma.</title>
        <authorList>
            <person name="Lee S.D."/>
        </authorList>
    </citation>
    <scope>NUCLEOTIDE SEQUENCE</scope>
    <source>
        <strain evidence="2">BWB3-3</strain>
    </source>
</reference>
<dbReference type="AlphaFoldDB" id="A0A940P9B1"/>
<accession>A0A940P9B1</accession>
<sequence>MGLKTWLRGEKSNAQLKKKAKKGGVFSEAERAEYIHRFNETPETTKNNHTQGEK</sequence>
<proteinExistence type="predicted"/>
<protein>
    <submittedName>
        <fullName evidence="2">Uncharacterized protein</fullName>
    </submittedName>
</protein>
<organism evidence="2 3">
    <name type="scientific">Vagococcus allomyrinae</name>
    <dbReference type="NCBI Taxonomy" id="2794353"/>
    <lineage>
        <taxon>Bacteria</taxon>
        <taxon>Bacillati</taxon>
        <taxon>Bacillota</taxon>
        <taxon>Bacilli</taxon>
        <taxon>Lactobacillales</taxon>
        <taxon>Enterococcaceae</taxon>
        <taxon>Vagococcus</taxon>
    </lineage>
</organism>
<evidence type="ECO:0000313" key="3">
    <source>
        <dbReference type="Proteomes" id="UP000674938"/>
    </source>
</evidence>